<dbReference type="EC" id="5.2.1.8" evidence="1"/>
<dbReference type="EMBL" id="LHPF02000001">
    <property type="protein sequence ID" value="PSC76904.1"/>
    <property type="molecule type" value="Genomic_DNA"/>
</dbReference>
<proteinExistence type="predicted"/>
<reference evidence="4 5" key="1">
    <citation type="journal article" date="2018" name="Plant J.">
        <title>Genome sequences of Chlorella sorokiniana UTEX 1602 and Micractinium conductrix SAG 241.80: implications to maltose excretion by a green alga.</title>
        <authorList>
            <person name="Arriola M.B."/>
            <person name="Velmurugan N."/>
            <person name="Zhang Y."/>
            <person name="Plunkett M.H."/>
            <person name="Hondzo H."/>
            <person name="Barney B.M."/>
        </authorList>
    </citation>
    <scope>NUCLEOTIDE SEQUENCE [LARGE SCALE GENOMIC DNA]</scope>
    <source>
        <strain evidence="4 5">SAG 241.80</strain>
    </source>
</reference>
<comment type="caution">
    <text evidence="4">The sequence shown here is derived from an EMBL/GenBank/DDBJ whole genome shotgun (WGS) entry which is preliminary data.</text>
</comment>
<dbReference type="InterPro" id="IPR001179">
    <property type="entry name" value="PPIase_FKBP_dom"/>
</dbReference>
<dbReference type="SUPFAM" id="SSF54534">
    <property type="entry name" value="FKBP-like"/>
    <property type="match status" value="1"/>
</dbReference>
<keyword evidence="1" id="KW-0697">Rotamase</keyword>
<dbReference type="STRING" id="554055.A0A2P6VS39"/>
<comment type="catalytic activity">
    <reaction evidence="1">
        <text>[protein]-peptidylproline (omega=180) = [protein]-peptidylproline (omega=0)</text>
        <dbReference type="Rhea" id="RHEA:16237"/>
        <dbReference type="Rhea" id="RHEA-COMP:10747"/>
        <dbReference type="Rhea" id="RHEA-COMP:10748"/>
        <dbReference type="ChEBI" id="CHEBI:83833"/>
        <dbReference type="ChEBI" id="CHEBI:83834"/>
        <dbReference type="EC" id="5.2.1.8"/>
    </reaction>
</comment>
<dbReference type="InterPro" id="IPR046357">
    <property type="entry name" value="PPIase_dom_sf"/>
</dbReference>
<evidence type="ECO:0000313" key="5">
    <source>
        <dbReference type="Proteomes" id="UP000239649"/>
    </source>
</evidence>
<gene>
    <name evidence="4" type="primary">g583</name>
    <name evidence="4" type="ORF">C2E20_0583</name>
</gene>
<feature type="domain" description="PPIase FKBP-type" evidence="3">
    <location>
        <begin position="101"/>
        <end position="206"/>
    </location>
</feature>
<evidence type="ECO:0000256" key="1">
    <source>
        <dbReference type="PROSITE-ProRule" id="PRU00277"/>
    </source>
</evidence>
<name>A0A2P6VS39_9CHLO</name>
<keyword evidence="1" id="KW-0413">Isomerase</keyword>
<dbReference type="GO" id="GO:0003755">
    <property type="term" value="F:peptidyl-prolyl cis-trans isomerase activity"/>
    <property type="evidence" value="ECO:0007669"/>
    <property type="project" value="UniProtKB-KW"/>
</dbReference>
<dbReference type="Gene3D" id="3.10.50.40">
    <property type="match status" value="1"/>
</dbReference>
<dbReference type="Pfam" id="PF00254">
    <property type="entry name" value="FKBP_C"/>
    <property type="match status" value="1"/>
</dbReference>
<evidence type="ECO:0000259" key="3">
    <source>
        <dbReference type="PROSITE" id="PS50059"/>
    </source>
</evidence>
<feature type="region of interest" description="Disordered" evidence="2">
    <location>
        <begin position="1"/>
        <end position="37"/>
    </location>
</feature>
<organism evidence="4 5">
    <name type="scientific">Micractinium conductrix</name>
    <dbReference type="NCBI Taxonomy" id="554055"/>
    <lineage>
        <taxon>Eukaryota</taxon>
        <taxon>Viridiplantae</taxon>
        <taxon>Chlorophyta</taxon>
        <taxon>core chlorophytes</taxon>
        <taxon>Trebouxiophyceae</taxon>
        <taxon>Chlorellales</taxon>
        <taxon>Chlorellaceae</taxon>
        <taxon>Chlorella clade</taxon>
        <taxon>Micractinium</taxon>
    </lineage>
</organism>
<dbReference type="PANTHER" id="PTHR47598">
    <property type="entry name" value="PEPTIDYL-PROLYL CIS-TRANS ISOMERASE FKBP17-2, CHLOROPLASTIC"/>
    <property type="match status" value="1"/>
</dbReference>
<dbReference type="OrthoDB" id="1902587at2759"/>
<protein>
    <recommendedName>
        <fullName evidence="1">peptidylprolyl isomerase</fullName>
        <ecNumber evidence="1">5.2.1.8</ecNumber>
    </recommendedName>
</protein>
<dbReference type="AlphaFoldDB" id="A0A2P6VS39"/>
<evidence type="ECO:0000256" key="2">
    <source>
        <dbReference type="SAM" id="MobiDB-lite"/>
    </source>
</evidence>
<feature type="compositionally biased region" description="Low complexity" evidence="2">
    <location>
        <begin position="25"/>
        <end position="35"/>
    </location>
</feature>
<dbReference type="PANTHER" id="PTHR47598:SF1">
    <property type="entry name" value="PEPTIDYL-PROLYL CIS-TRANS ISOMERASE FKBP17-2, CHLOROPLASTIC"/>
    <property type="match status" value="1"/>
</dbReference>
<dbReference type="PROSITE" id="PS50059">
    <property type="entry name" value="FKBP_PPIASE"/>
    <property type="match status" value="1"/>
</dbReference>
<dbReference type="Proteomes" id="UP000239649">
    <property type="component" value="Unassembled WGS sequence"/>
</dbReference>
<evidence type="ECO:0000313" key="4">
    <source>
        <dbReference type="EMBL" id="PSC76904.1"/>
    </source>
</evidence>
<accession>A0A2P6VS39</accession>
<dbReference type="InterPro" id="IPR006311">
    <property type="entry name" value="TAT_signal"/>
</dbReference>
<dbReference type="GO" id="GO:0009507">
    <property type="term" value="C:chloroplast"/>
    <property type="evidence" value="ECO:0007669"/>
    <property type="project" value="TreeGrafter"/>
</dbReference>
<sequence length="241" mass="23944">MLQQARAPTTAPCCRHAQRRDVVTASASPSAPHQPATRRRALLAGAAAAAVLPPLLAARPALAEEAPAPADVAAAPAAAAPAGIKVLEDQPGSGTAAAKVGDLVLVHYKGTCAADGSLFDSTLGGATYRDGGIGVLRPAIIRLGGAPVPGVCDGLQRGIEGMTVGGRRTFAVPPALGFGAGTVLGPYGIVPGGSELTYEVQLLRLSRQGPDALMSGVSLCGAGTANERNAGCADITLAEFV</sequence>
<keyword evidence="5" id="KW-1185">Reference proteome</keyword>
<dbReference type="PROSITE" id="PS51318">
    <property type="entry name" value="TAT"/>
    <property type="match status" value="1"/>
</dbReference>
<dbReference type="InterPro" id="IPR053111">
    <property type="entry name" value="Chloro_FKBP-type_PPIase"/>
</dbReference>